<dbReference type="AlphaFoldDB" id="A0A9X1NDZ6"/>
<dbReference type="InterPro" id="IPR027417">
    <property type="entry name" value="P-loop_NTPase"/>
</dbReference>
<evidence type="ECO:0008006" key="4">
    <source>
        <dbReference type="Google" id="ProtNLM"/>
    </source>
</evidence>
<dbReference type="RefSeq" id="WP_231441841.1">
    <property type="nucleotide sequence ID" value="NZ_JAJOMB010000006.1"/>
</dbReference>
<accession>A0A9X1NDZ6</accession>
<comment type="caution">
    <text evidence="2">The sequence shown here is derived from an EMBL/GenBank/DDBJ whole genome shotgun (WGS) entry which is preliminary data.</text>
</comment>
<evidence type="ECO:0000313" key="3">
    <source>
        <dbReference type="Proteomes" id="UP001138997"/>
    </source>
</evidence>
<evidence type="ECO:0000256" key="1">
    <source>
        <dbReference type="SAM" id="MobiDB-lite"/>
    </source>
</evidence>
<gene>
    <name evidence="2" type="ORF">LR394_14070</name>
</gene>
<sequence length="791" mass="87492">MSAQQDLVRLRDSAAQWAGRVLGHPAHQLLDPRLVADIGRHLELLEQAALAPVRVGFAGGFSTGKSVLLGALLGLGDLLPASAPATTAVITEIHPRPGPDVLVDERAEVRFLSRRQVEEYRDRLVSGLAAESGRPAPSDRASWPALTDWCREILWPTGLVETRVREFLALRDAAISFDWLPDREPLDLEWATVRRNLVTIELDNGPPNWMLPPPARIPTTGFDPDILRRSSRLVERVVVGVQVPERFWPLERTRIGDDVVLLDTPGRGGTSAKVRDDLLLINEMPVLDALVVMCDPMRPDADDVQQLLREFVAAGGERGLVVINRFNLAEVGQSALQSGTGPITEADLLADPAYATLRAVWQTATSLGTDTPAAAAETAITSVVAAWALGRTQDRPPVPLPAGKTEAEWKQEIAEQAGRWRELASRMQPAHGTLATALTDYAADGGLARLRGLLSTQTVRVGVARKSARVRRLHDELEQLCATAMIPLREWDASVEDSETQARHRLEQQFIDAKISLNVTLERCNVDVFTQTFTLSGGRSGPEEVNRRVLEDVFGWTAWGRLWDSVHSQELRGGGSGMPRTTDALLPAFRESVERAHLVGVEVADRMVARWAAVREREMADQLDDLIDVFEAIGPVLDERHQPVRDWLGDAVQTEWLLDPAEAPEPRETAAPEPARTADELFPLRLGRGLPWADERTGDQQRLHQMQIIRVRNELAAAAVRAGHRALAGRLKELVSRVRRLLDGHQNAWFELTDLQKRVVDTAYPSKIQAEATSPEPHRDDPIKPQPRKKV</sequence>
<proteinExistence type="predicted"/>
<evidence type="ECO:0000313" key="2">
    <source>
        <dbReference type="EMBL" id="MCD5312034.1"/>
    </source>
</evidence>
<dbReference type="CDD" id="cd01983">
    <property type="entry name" value="SIMIBI"/>
    <property type="match status" value="1"/>
</dbReference>
<feature type="region of interest" description="Disordered" evidence="1">
    <location>
        <begin position="766"/>
        <end position="791"/>
    </location>
</feature>
<name>A0A9X1NDZ6_9ACTN</name>
<dbReference type="Gene3D" id="3.40.50.300">
    <property type="entry name" value="P-loop containing nucleotide triphosphate hydrolases"/>
    <property type="match status" value="1"/>
</dbReference>
<organism evidence="2 3">
    <name type="scientific">Kineosporia babensis</name>
    <dbReference type="NCBI Taxonomy" id="499548"/>
    <lineage>
        <taxon>Bacteria</taxon>
        <taxon>Bacillati</taxon>
        <taxon>Actinomycetota</taxon>
        <taxon>Actinomycetes</taxon>
        <taxon>Kineosporiales</taxon>
        <taxon>Kineosporiaceae</taxon>
        <taxon>Kineosporia</taxon>
    </lineage>
</organism>
<protein>
    <recommendedName>
        <fullName evidence="4">Dynamin family protein</fullName>
    </recommendedName>
</protein>
<dbReference type="Proteomes" id="UP001138997">
    <property type="component" value="Unassembled WGS sequence"/>
</dbReference>
<dbReference type="EMBL" id="JAJOMB010000006">
    <property type="protein sequence ID" value="MCD5312034.1"/>
    <property type="molecule type" value="Genomic_DNA"/>
</dbReference>
<reference evidence="2" key="1">
    <citation type="submission" date="2021-11" db="EMBL/GenBank/DDBJ databases">
        <title>Streptomyces corallinus and Kineosporia corallina sp. nov., two new coral-derived marine actinobacteria.</title>
        <authorList>
            <person name="Buangrab K."/>
            <person name="Sutthacheep M."/>
            <person name="Yeemin T."/>
            <person name="Harunari E."/>
            <person name="Igarashi Y."/>
            <person name="Sripreechasak P."/>
            <person name="Kanchanasin P."/>
            <person name="Tanasupawat S."/>
            <person name="Phongsopitanun W."/>
        </authorList>
    </citation>
    <scope>NUCLEOTIDE SEQUENCE</scope>
    <source>
        <strain evidence="2">JCM 31032</strain>
    </source>
</reference>
<keyword evidence="3" id="KW-1185">Reference proteome</keyword>
<dbReference type="SUPFAM" id="SSF52540">
    <property type="entry name" value="P-loop containing nucleoside triphosphate hydrolases"/>
    <property type="match status" value="1"/>
</dbReference>